<gene>
    <name evidence="3" type="ORF">NCTC10122_00473</name>
</gene>
<feature type="region of interest" description="Disordered" evidence="1">
    <location>
        <begin position="127"/>
        <end position="280"/>
    </location>
</feature>
<evidence type="ECO:0000256" key="1">
    <source>
        <dbReference type="SAM" id="MobiDB-lite"/>
    </source>
</evidence>
<name>A0A449A9K8_9BACT</name>
<evidence type="ECO:0000313" key="4">
    <source>
        <dbReference type="Proteomes" id="UP000290942"/>
    </source>
</evidence>
<feature type="compositionally biased region" description="Gly residues" evidence="1">
    <location>
        <begin position="240"/>
        <end position="250"/>
    </location>
</feature>
<dbReference type="RefSeq" id="WP_129687758.1">
    <property type="nucleotide sequence ID" value="NZ_LR214970.1"/>
</dbReference>
<accession>A0A449A9K8</accession>
<feature type="compositionally biased region" description="Polar residues" evidence="1">
    <location>
        <begin position="223"/>
        <end position="234"/>
    </location>
</feature>
<evidence type="ECO:0000313" key="3">
    <source>
        <dbReference type="EMBL" id="VEU60870.1"/>
    </source>
</evidence>
<dbReference type="AlphaFoldDB" id="A0A449A9K8"/>
<feature type="compositionally biased region" description="Gly residues" evidence="1">
    <location>
        <begin position="209"/>
        <end position="220"/>
    </location>
</feature>
<feature type="signal peptide" evidence="2">
    <location>
        <begin position="1"/>
        <end position="23"/>
    </location>
</feature>
<feature type="compositionally biased region" description="Basic and acidic residues" evidence="1">
    <location>
        <begin position="127"/>
        <end position="140"/>
    </location>
</feature>
<feature type="compositionally biased region" description="Polar residues" evidence="1">
    <location>
        <begin position="146"/>
        <end position="155"/>
    </location>
</feature>
<proteinExistence type="predicted"/>
<reference evidence="3 4" key="1">
    <citation type="submission" date="2019-01" db="EMBL/GenBank/DDBJ databases">
        <authorList>
            <consortium name="Pathogen Informatics"/>
        </authorList>
    </citation>
    <scope>NUCLEOTIDE SEQUENCE [LARGE SCALE GENOMIC DNA]</scope>
    <source>
        <strain evidence="3 4">NCTC10122</strain>
    </source>
</reference>
<protein>
    <submittedName>
        <fullName evidence="3">Uncharacterized protein</fullName>
    </submittedName>
</protein>
<dbReference type="EMBL" id="LR214970">
    <property type="protein sequence ID" value="VEU60870.1"/>
    <property type="molecule type" value="Genomic_DNA"/>
</dbReference>
<feature type="chain" id="PRO_5019347570" evidence="2">
    <location>
        <begin position="24"/>
        <end position="406"/>
    </location>
</feature>
<evidence type="ECO:0000256" key="2">
    <source>
        <dbReference type="SAM" id="SignalP"/>
    </source>
</evidence>
<keyword evidence="2" id="KW-0732">Signal</keyword>
<dbReference type="Proteomes" id="UP000290942">
    <property type="component" value="Chromosome"/>
</dbReference>
<sequence length="406" mass="42738">MAKTKIILASTLSVLAVASVTTAAVVVTQKRKQDDSPKKGNEGNQVVVAANSKLEYDLNAEQTNELTAKLLLVKGQDVTVTLTENNASKTIKTKVKEDGTVDFSSLKDGKTYKVTKIVVKEGEKERDLIAEVKEPKEKPGNDAQPGGTTKPTDPTNGDGKKPGDAAKPTEPIQSDNPSVSGSSAGGATGKETPGQAGNAESGNPQVGGAESGGTQPGGAQAGKPQTSGAESGNPQADGAESGGTQPGGAQAGKPQTSGAESGKPQTGGAESSNPQADEKEAEIKKVTIVQQQYDKSTGYINFWFKTTKENFEKMRTKSWKMEFDLGGNWQNIETDAAKTGTSGNENVAIVSNLNDGVVVFMSTNYYYNKATNAPQTTYKLINLYYDNNKSNNVLSEPSKDIQVKYE</sequence>
<organism evidence="3 4">
    <name type="scientific">Mycoplasmopsis bovigenitalium</name>
    <dbReference type="NCBI Taxonomy" id="2112"/>
    <lineage>
        <taxon>Bacteria</taxon>
        <taxon>Bacillati</taxon>
        <taxon>Mycoplasmatota</taxon>
        <taxon>Mycoplasmoidales</taxon>
        <taxon>Metamycoplasmataceae</taxon>
        <taxon>Mycoplasmopsis</taxon>
    </lineage>
</organism>